<evidence type="ECO:0000313" key="1">
    <source>
        <dbReference type="EMBL" id="KSV59130.1"/>
    </source>
</evidence>
<dbReference type="AlphaFoldDB" id="A0A0V8QF88"/>
<dbReference type="Proteomes" id="UP000054874">
    <property type="component" value="Unassembled WGS sequence"/>
</dbReference>
<organism evidence="1 2">
    <name type="scientific">Acetivibrio ethanolgignens</name>
    <dbReference type="NCBI Taxonomy" id="290052"/>
    <lineage>
        <taxon>Bacteria</taxon>
        <taxon>Bacillati</taxon>
        <taxon>Bacillota</taxon>
        <taxon>Clostridia</taxon>
        <taxon>Eubacteriales</taxon>
        <taxon>Oscillospiraceae</taxon>
        <taxon>Acetivibrio</taxon>
    </lineage>
</organism>
<keyword evidence="2" id="KW-1185">Reference proteome</keyword>
<accession>A0A0V8QF88</accession>
<proteinExistence type="predicted"/>
<comment type="caution">
    <text evidence="1">The sequence shown here is derived from an EMBL/GenBank/DDBJ whole genome shotgun (WGS) entry which is preliminary data.</text>
</comment>
<sequence>MVETSSYKERMEELEIEYNEFLETKRGQEWKEHWKNEIGSDSCSDFGDYLYDFYPEMLM</sequence>
<dbReference type="RefSeq" id="WP_058352601.1">
    <property type="nucleotide sequence ID" value="NZ_CABMMD010000152.1"/>
</dbReference>
<reference evidence="1 2" key="1">
    <citation type="submission" date="2015-11" db="EMBL/GenBank/DDBJ databases">
        <title>Butyribacter intestini gen. nov., sp. nov., a butyric acid-producing bacterium of the family Lachnospiraceae isolated from the human faeces.</title>
        <authorList>
            <person name="Zou Y."/>
            <person name="Xue W."/>
            <person name="Luo G."/>
            <person name="Lv M."/>
        </authorList>
    </citation>
    <scope>NUCLEOTIDE SEQUENCE [LARGE SCALE GENOMIC DNA]</scope>
    <source>
        <strain evidence="1 2">ACET-33324</strain>
    </source>
</reference>
<gene>
    <name evidence="1" type="ORF">ASU35_10240</name>
</gene>
<evidence type="ECO:0000313" key="2">
    <source>
        <dbReference type="Proteomes" id="UP000054874"/>
    </source>
</evidence>
<protein>
    <submittedName>
        <fullName evidence="1">Uncharacterized protein</fullName>
    </submittedName>
</protein>
<name>A0A0V8QF88_9FIRM</name>
<dbReference type="EMBL" id="LNAM01000152">
    <property type="protein sequence ID" value="KSV59130.1"/>
    <property type="molecule type" value="Genomic_DNA"/>
</dbReference>